<dbReference type="OrthoDB" id="5599486at2"/>
<keyword evidence="3" id="KW-1185">Reference proteome</keyword>
<name>A0A2S6I8Y2_9BACT</name>
<gene>
    <name evidence="2" type="ORF">CLV84_0897</name>
</gene>
<reference evidence="2 3" key="1">
    <citation type="submission" date="2018-02" db="EMBL/GenBank/DDBJ databases">
        <title>Genomic Encyclopedia of Archaeal and Bacterial Type Strains, Phase II (KMG-II): from individual species to whole genera.</title>
        <authorList>
            <person name="Goeker M."/>
        </authorList>
    </citation>
    <scope>NUCLEOTIDE SEQUENCE [LARGE SCALE GENOMIC DNA]</scope>
    <source>
        <strain evidence="2 3">DSM 29526</strain>
    </source>
</reference>
<dbReference type="Proteomes" id="UP000237662">
    <property type="component" value="Unassembled WGS sequence"/>
</dbReference>
<protein>
    <submittedName>
        <fullName evidence="2">Uncharacterized protein</fullName>
    </submittedName>
</protein>
<dbReference type="SUPFAM" id="SSF50956">
    <property type="entry name" value="Thermostable phytase (3-phytase)"/>
    <property type="match status" value="1"/>
</dbReference>
<dbReference type="PROSITE" id="PS51257">
    <property type="entry name" value="PROKAR_LIPOPROTEIN"/>
    <property type="match status" value="1"/>
</dbReference>
<feature type="signal peptide" evidence="1">
    <location>
        <begin position="1"/>
        <end position="16"/>
    </location>
</feature>
<sequence length="292" mass="32792">MSPSRFPIHLCTCALAALLLSACGSTYPPRKFRLPERLSEASGLVIDDNRMLWHNDSGDGPYLYTTDIHGELLAVDTLAADAVDYEDICQDDTGRLYLGDFGNNTGRRPDQTIYRYDSTTGVTDSIVFTYPGQDGRGIDYPGNYNCEAMVVADGQLHLFTKDVLSGNRPFYIKHFRLPAQPGTYEAELVDSLYLPRRVITGATLDRQRNELYLVAYNFRVLLGFLPTGAASLIKLSNYPEGAFFRGDIERRNVAWAVPTQHEAVAIYNDAYLYIAAEATRIRKRAIARRIKR</sequence>
<evidence type="ECO:0000313" key="2">
    <source>
        <dbReference type="EMBL" id="PPK87938.1"/>
    </source>
</evidence>
<proteinExistence type="predicted"/>
<dbReference type="AlphaFoldDB" id="A0A2S6I8Y2"/>
<feature type="chain" id="PRO_5015572150" evidence="1">
    <location>
        <begin position="17"/>
        <end position="292"/>
    </location>
</feature>
<accession>A0A2S6I8Y2</accession>
<evidence type="ECO:0000313" key="3">
    <source>
        <dbReference type="Proteomes" id="UP000237662"/>
    </source>
</evidence>
<organism evidence="2 3">
    <name type="scientific">Neolewinella xylanilytica</name>
    <dbReference type="NCBI Taxonomy" id="1514080"/>
    <lineage>
        <taxon>Bacteria</taxon>
        <taxon>Pseudomonadati</taxon>
        <taxon>Bacteroidota</taxon>
        <taxon>Saprospiria</taxon>
        <taxon>Saprospirales</taxon>
        <taxon>Lewinellaceae</taxon>
        <taxon>Neolewinella</taxon>
    </lineage>
</organism>
<evidence type="ECO:0000256" key="1">
    <source>
        <dbReference type="SAM" id="SignalP"/>
    </source>
</evidence>
<dbReference type="EMBL" id="PTJC01000005">
    <property type="protein sequence ID" value="PPK87938.1"/>
    <property type="molecule type" value="Genomic_DNA"/>
</dbReference>
<comment type="caution">
    <text evidence="2">The sequence shown here is derived from an EMBL/GenBank/DDBJ whole genome shotgun (WGS) entry which is preliminary data.</text>
</comment>
<keyword evidence="1" id="KW-0732">Signal</keyword>
<dbReference type="RefSeq" id="WP_104418517.1">
    <property type="nucleotide sequence ID" value="NZ_PTJC01000005.1"/>
</dbReference>